<dbReference type="AlphaFoldDB" id="A0A7K3PTC5"/>
<feature type="transmembrane region" description="Helical" evidence="6">
    <location>
        <begin position="30"/>
        <end position="50"/>
    </location>
</feature>
<feature type="non-terminal residue" evidence="7">
    <location>
        <position position="115"/>
    </location>
</feature>
<dbReference type="EMBL" id="JAAGMA010000752">
    <property type="protein sequence ID" value="NEB12591.1"/>
    <property type="molecule type" value="Genomic_DNA"/>
</dbReference>
<evidence type="ECO:0000256" key="3">
    <source>
        <dbReference type="ARBA" id="ARBA00022692"/>
    </source>
</evidence>
<evidence type="ECO:0000256" key="4">
    <source>
        <dbReference type="ARBA" id="ARBA00022989"/>
    </source>
</evidence>
<evidence type="ECO:0000256" key="6">
    <source>
        <dbReference type="SAM" id="Phobius"/>
    </source>
</evidence>
<keyword evidence="5 6" id="KW-0472">Membrane</keyword>
<evidence type="ECO:0000256" key="2">
    <source>
        <dbReference type="ARBA" id="ARBA00022448"/>
    </source>
</evidence>
<evidence type="ECO:0000256" key="1">
    <source>
        <dbReference type="ARBA" id="ARBA00004651"/>
    </source>
</evidence>
<dbReference type="InterPro" id="IPR050366">
    <property type="entry name" value="BP-dependent_transpt_permease"/>
</dbReference>
<dbReference type="InterPro" id="IPR035906">
    <property type="entry name" value="MetI-like_sf"/>
</dbReference>
<dbReference type="PANTHER" id="PTHR43386">
    <property type="entry name" value="OLIGOPEPTIDE TRANSPORT SYSTEM PERMEASE PROTEIN APPC"/>
    <property type="match status" value="1"/>
</dbReference>
<keyword evidence="2" id="KW-0813">Transport</keyword>
<comment type="caution">
    <text evidence="7">The sequence shown here is derived from an EMBL/GenBank/DDBJ whole genome shotgun (WGS) entry which is preliminary data.</text>
</comment>
<keyword evidence="4 6" id="KW-1133">Transmembrane helix</keyword>
<organism evidence="7 8">
    <name type="scientific">Streptomyces coelicoflavus</name>
    <dbReference type="NCBI Taxonomy" id="285562"/>
    <lineage>
        <taxon>Bacteria</taxon>
        <taxon>Bacillati</taxon>
        <taxon>Actinomycetota</taxon>
        <taxon>Actinomycetes</taxon>
        <taxon>Kitasatosporales</taxon>
        <taxon>Streptomycetaceae</taxon>
        <taxon>Streptomyces</taxon>
    </lineage>
</organism>
<evidence type="ECO:0000256" key="5">
    <source>
        <dbReference type="ARBA" id="ARBA00023136"/>
    </source>
</evidence>
<dbReference type="GO" id="GO:0005886">
    <property type="term" value="C:plasma membrane"/>
    <property type="evidence" value="ECO:0007669"/>
    <property type="project" value="UniProtKB-SubCell"/>
</dbReference>
<keyword evidence="3 6" id="KW-0812">Transmembrane</keyword>
<accession>A0A7K3PTC5</accession>
<reference evidence="7 8" key="1">
    <citation type="submission" date="2020-01" db="EMBL/GenBank/DDBJ databases">
        <title>Insect and environment-associated Actinomycetes.</title>
        <authorList>
            <person name="Currrie C."/>
            <person name="Chevrette M."/>
            <person name="Carlson C."/>
            <person name="Stubbendieck R."/>
            <person name="Wendt-Pienkowski E."/>
        </authorList>
    </citation>
    <scope>NUCLEOTIDE SEQUENCE [LARGE SCALE GENOMIC DNA]</scope>
    <source>
        <strain evidence="7 8">SID14163</strain>
    </source>
</reference>
<protein>
    <submittedName>
        <fullName evidence="7">ABC transporter permease</fullName>
    </submittedName>
</protein>
<gene>
    <name evidence="7" type="ORF">G3I32_27780</name>
</gene>
<dbReference type="PANTHER" id="PTHR43386:SF1">
    <property type="entry name" value="D,D-DIPEPTIDE TRANSPORT SYSTEM PERMEASE PROTEIN DDPC-RELATED"/>
    <property type="match status" value="1"/>
</dbReference>
<evidence type="ECO:0000313" key="7">
    <source>
        <dbReference type="EMBL" id="NEB12591.1"/>
    </source>
</evidence>
<feature type="non-terminal residue" evidence="7">
    <location>
        <position position="1"/>
    </location>
</feature>
<proteinExistence type="predicted"/>
<dbReference type="Proteomes" id="UP000470446">
    <property type="component" value="Unassembled WGS sequence"/>
</dbReference>
<dbReference type="SUPFAM" id="SSF161098">
    <property type="entry name" value="MetI-like"/>
    <property type="match status" value="1"/>
</dbReference>
<feature type="transmembrane region" description="Helical" evidence="6">
    <location>
        <begin position="70"/>
        <end position="98"/>
    </location>
</feature>
<sequence>RAPSLDHPFGTDALGRDLLARVGHGALDTLLLAAAISAAALLVGVLLGLLPRVSAPLVDTVNALPPVLVALLVTAVAGSGAATPALAVGAVAWAPLAAHTSSLLRQERATLHITA</sequence>
<name>A0A7K3PTC5_9ACTN</name>
<evidence type="ECO:0000313" key="8">
    <source>
        <dbReference type="Proteomes" id="UP000470446"/>
    </source>
</evidence>
<comment type="subcellular location">
    <subcellularLocation>
        <location evidence="1">Cell membrane</location>
        <topology evidence="1">Multi-pass membrane protein</topology>
    </subcellularLocation>
</comment>